<comment type="caution">
    <text evidence="2">The sequence shown here is derived from an EMBL/GenBank/DDBJ whole genome shotgun (WGS) entry which is preliminary data.</text>
</comment>
<dbReference type="EMBL" id="RBAL01000009">
    <property type="protein sequence ID" value="RKN40740.1"/>
    <property type="molecule type" value="Genomic_DNA"/>
</dbReference>
<sequence>MYHELALAKQRMDDLLAQAERERVANRVLKSGKASRKGSHEDSHEDPGNTPGTSRKRGGSRGIGRRGRPDVEYTEAARVAGPAAPRGRRLRWGTGA</sequence>
<name>A0A3A9YXY6_9ACTN</name>
<keyword evidence="3" id="KW-1185">Reference proteome</keyword>
<feature type="compositionally biased region" description="Basic residues" evidence="1">
    <location>
        <begin position="54"/>
        <end position="66"/>
    </location>
</feature>
<dbReference type="Proteomes" id="UP000272474">
    <property type="component" value="Unassembled WGS sequence"/>
</dbReference>
<evidence type="ECO:0000313" key="3">
    <source>
        <dbReference type="Proteomes" id="UP000272474"/>
    </source>
</evidence>
<accession>A0A3A9YXY6</accession>
<proteinExistence type="predicted"/>
<reference evidence="2 3" key="1">
    <citation type="journal article" date="2014" name="Int. J. Syst. Evol. Microbiol.">
        <title>Streptomyces hoynatensis sp. nov., isolated from deep marine sediment.</title>
        <authorList>
            <person name="Veyisoglu A."/>
            <person name="Sahin N."/>
        </authorList>
    </citation>
    <scope>NUCLEOTIDE SEQUENCE [LARGE SCALE GENOMIC DNA]</scope>
    <source>
        <strain evidence="2 3">KCTC 29097</strain>
    </source>
</reference>
<evidence type="ECO:0000256" key="1">
    <source>
        <dbReference type="SAM" id="MobiDB-lite"/>
    </source>
</evidence>
<dbReference type="RefSeq" id="WP_120680486.1">
    <property type="nucleotide sequence ID" value="NZ_RBAL01000009.1"/>
</dbReference>
<feature type="compositionally biased region" description="Basic residues" evidence="1">
    <location>
        <begin position="86"/>
        <end position="96"/>
    </location>
</feature>
<gene>
    <name evidence="2" type="ORF">D7294_16740</name>
</gene>
<protein>
    <submittedName>
        <fullName evidence="2">Uncharacterized protein</fullName>
    </submittedName>
</protein>
<feature type="region of interest" description="Disordered" evidence="1">
    <location>
        <begin position="27"/>
        <end position="96"/>
    </location>
</feature>
<evidence type="ECO:0000313" key="2">
    <source>
        <dbReference type="EMBL" id="RKN40740.1"/>
    </source>
</evidence>
<dbReference type="AlphaFoldDB" id="A0A3A9YXY6"/>
<organism evidence="2 3">
    <name type="scientific">Streptomyces hoynatensis</name>
    <dbReference type="NCBI Taxonomy" id="1141874"/>
    <lineage>
        <taxon>Bacteria</taxon>
        <taxon>Bacillati</taxon>
        <taxon>Actinomycetota</taxon>
        <taxon>Actinomycetes</taxon>
        <taxon>Kitasatosporales</taxon>
        <taxon>Streptomycetaceae</taxon>
        <taxon>Streptomyces</taxon>
    </lineage>
</organism>
<feature type="compositionally biased region" description="Low complexity" evidence="1">
    <location>
        <begin position="76"/>
        <end position="85"/>
    </location>
</feature>
<feature type="compositionally biased region" description="Basic and acidic residues" evidence="1">
    <location>
        <begin position="38"/>
        <end position="47"/>
    </location>
</feature>